<gene>
    <name evidence="3" type="ORF">V2H45_10055</name>
</gene>
<dbReference type="Gene3D" id="3.30.420.10">
    <property type="entry name" value="Ribonuclease H-like superfamily/Ribonuclease H"/>
    <property type="match status" value="1"/>
</dbReference>
<dbReference type="InterPro" id="IPR036397">
    <property type="entry name" value="RNaseH_sf"/>
</dbReference>
<dbReference type="GO" id="GO:0003676">
    <property type="term" value="F:nucleic acid binding"/>
    <property type="evidence" value="ECO:0007669"/>
    <property type="project" value="InterPro"/>
</dbReference>
<evidence type="ECO:0000259" key="2">
    <source>
        <dbReference type="Pfam" id="PF13358"/>
    </source>
</evidence>
<keyword evidence="1" id="KW-0472">Membrane</keyword>
<keyword evidence="1" id="KW-0812">Transmembrane</keyword>
<keyword evidence="1" id="KW-1133">Transmembrane helix</keyword>
<dbReference type="AlphaFoldDB" id="A0AAW9Q2M8"/>
<organism evidence="3 4">
    <name type="scientific">Tumidithrix elongata BACA0141</name>
    <dbReference type="NCBI Taxonomy" id="2716417"/>
    <lineage>
        <taxon>Bacteria</taxon>
        <taxon>Bacillati</taxon>
        <taxon>Cyanobacteriota</taxon>
        <taxon>Cyanophyceae</taxon>
        <taxon>Pseudanabaenales</taxon>
        <taxon>Pseudanabaenaceae</taxon>
        <taxon>Tumidithrix</taxon>
        <taxon>Tumidithrix elongata</taxon>
    </lineage>
</organism>
<protein>
    <submittedName>
        <fullName evidence="3">Transposase</fullName>
    </submittedName>
</protein>
<evidence type="ECO:0000313" key="3">
    <source>
        <dbReference type="EMBL" id="MEE3717088.1"/>
    </source>
</evidence>
<keyword evidence="4" id="KW-1185">Reference proteome</keyword>
<dbReference type="Pfam" id="PF13358">
    <property type="entry name" value="DDE_3"/>
    <property type="match status" value="1"/>
</dbReference>
<evidence type="ECO:0000313" key="4">
    <source>
        <dbReference type="Proteomes" id="UP001333818"/>
    </source>
</evidence>
<feature type="transmembrane region" description="Helical" evidence="1">
    <location>
        <begin position="89"/>
        <end position="112"/>
    </location>
</feature>
<dbReference type="PANTHER" id="PTHR46564:SF1">
    <property type="entry name" value="TRANSPOSASE"/>
    <property type="match status" value="1"/>
</dbReference>
<accession>A0AAW9Q2M8</accession>
<dbReference type="EMBL" id="JAZBJZ010000032">
    <property type="protein sequence ID" value="MEE3717088.1"/>
    <property type="molecule type" value="Genomic_DNA"/>
</dbReference>
<proteinExistence type="predicted"/>
<sequence>MGKSFVSQLIQQLRKEYQKTTWELDPAQMVFLDGSGVHLGMTRLFGRALSGERAHGSRPKNRSKNITMISAISVKEVLATLTYEGGTDIFAFMTFITQMLVPVLWVGAILLMDNLNVHLDRQVKAAVEAAGAKVIFLPKYSPDLSPIELLWSKIKEFRKPRTREELDNAKMHLIL</sequence>
<evidence type="ECO:0000256" key="1">
    <source>
        <dbReference type="SAM" id="Phobius"/>
    </source>
</evidence>
<dbReference type="RefSeq" id="WP_330483516.1">
    <property type="nucleotide sequence ID" value="NZ_JAZBJZ010000032.1"/>
</dbReference>
<feature type="domain" description="Tc1-like transposase DDE" evidence="2">
    <location>
        <begin position="28"/>
        <end position="160"/>
    </location>
</feature>
<name>A0AAW9Q2M8_9CYAN</name>
<comment type="caution">
    <text evidence="3">The sequence shown here is derived from an EMBL/GenBank/DDBJ whole genome shotgun (WGS) entry which is preliminary data.</text>
</comment>
<reference evidence="3" key="1">
    <citation type="submission" date="2024-01" db="EMBL/GenBank/DDBJ databases">
        <title>Bank of Algae and Cyanobacteria of the Azores (BACA) strain genomes.</title>
        <authorList>
            <person name="Luz R."/>
            <person name="Cordeiro R."/>
            <person name="Fonseca A."/>
            <person name="Goncalves V."/>
        </authorList>
    </citation>
    <scope>NUCLEOTIDE SEQUENCE</scope>
    <source>
        <strain evidence="3">BACA0141</strain>
    </source>
</reference>
<dbReference type="Proteomes" id="UP001333818">
    <property type="component" value="Unassembled WGS sequence"/>
</dbReference>
<dbReference type="InterPro" id="IPR038717">
    <property type="entry name" value="Tc1-like_DDE_dom"/>
</dbReference>
<dbReference type="PANTHER" id="PTHR46564">
    <property type="entry name" value="TRANSPOSASE"/>
    <property type="match status" value="1"/>
</dbReference>